<feature type="domain" description="PucR C-terminal helix-turn-helix" evidence="3">
    <location>
        <begin position="492"/>
        <end position="548"/>
    </location>
</feature>
<dbReference type="InterPro" id="IPR051448">
    <property type="entry name" value="CdaR-like_regulators"/>
</dbReference>
<dbReference type="InterPro" id="IPR042070">
    <property type="entry name" value="PucR_C-HTH_sf"/>
</dbReference>
<dbReference type="PANTHER" id="PTHR33744:SF17">
    <property type="entry name" value="CONSERVED PROTEIN"/>
    <property type="match status" value="1"/>
</dbReference>
<feature type="compositionally biased region" description="Gly residues" evidence="2">
    <location>
        <begin position="115"/>
        <end position="124"/>
    </location>
</feature>
<dbReference type="EMBL" id="JACHGN010000006">
    <property type="protein sequence ID" value="MBB5133350.1"/>
    <property type="molecule type" value="Genomic_DNA"/>
</dbReference>
<dbReference type="Gene3D" id="1.10.10.2840">
    <property type="entry name" value="PucR C-terminal helix-turn-helix domain"/>
    <property type="match status" value="1"/>
</dbReference>
<comment type="similarity">
    <text evidence="1">Belongs to the CdaR family.</text>
</comment>
<proteinExistence type="inferred from homology"/>
<comment type="caution">
    <text evidence="5">The sequence shown here is derived from an EMBL/GenBank/DDBJ whole genome shotgun (WGS) entry which is preliminary data.</text>
</comment>
<evidence type="ECO:0000313" key="5">
    <source>
        <dbReference type="EMBL" id="MBB5133350.1"/>
    </source>
</evidence>
<feature type="region of interest" description="Disordered" evidence="2">
    <location>
        <begin position="74"/>
        <end position="134"/>
    </location>
</feature>
<reference evidence="5 6" key="1">
    <citation type="submission" date="2020-08" db="EMBL/GenBank/DDBJ databases">
        <title>Genomic Encyclopedia of Type Strains, Phase IV (KMG-IV): sequencing the most valuable type-strain genomes for metagenomic binning, comparative biology and taxonomic classification.</title>
        <authorList>
            <person name="Goeker M."/>
        </authorList>
    </citation>
    <scope>NUCLEOTIDE SEQUENCE [LARGE SCALE GENOMIC DNA]</scope>
    <source>
        <strain evidence="5 6">DSM 45615</strain>
    </source>
</reference>
<protein>
    <recommendedName>
        <fullName evidence="7">PucR family transcriptional regulator</fullName>
    </recommendedName>
</protein>
<evidence type="ECO:0008006" key="7">
    <source>
        <dbReference type="Google" id="ProtNLM"/>
    </source>
</evidence>
<feature type="domain" description="CdaR GGDEF-like" evidence="4">
    <location>
        <begin position="329"/>
        <end position="436"/>
    </location>
</feature>
<dbReference type="Proteomes" id="UP000578449">
    <property type="component" value="Unassembled WGS sequence"/>
</dbReference>
<evidence type="ECO:0000313" key="6">
    <source>
        <dbReference type="Proteomes" id="UP000578449"/>
    </source>
</evidence>
<dbReference type="InterPro" id="IPR025736">
    <property type="entry name" value="PucR_C-HTH_dom"/>
</dbReference>
<evidence type="ECO:0000259" key="4">
    <source>
        <dbReference type="Pfam" id="PF17853"/>
    </source>
</evidence>
<evidence type="ECO:0000259" key="3">
    <source>
        <dbReference type="Pfam" id="PF13556"/>
    </source>
</evidence>
<accession>A0A840P7D0</accession>
<dbReference type="InterPro" id="IPR041522">
    <property type="entry name" value="CdaR_GGDEF"/>
</dbReference>
<gene>
    <name evidence="5" type="ORF">HNP84_003076</name>
</gene>
<feature type="compositionally biased region" description="Low complexity" evidence="2">
    <location>
        <begin position="85"/>
        <end position="105"/>
    </location>
</feature>
<evidence type="ECO:0000256" key="1">
    <source>
        <dbReference type="ARBA" id="ARBA00006754"/>
    </source>
</evidence>
<dbReference type="RefSeq" id="WP_312924867.1">
    <property type="nucleotide sequence ID" value="NZ_BAABIX010000001.1"/>
</dbReference>
<dbReference type="AlphaFoldDB" id="A0A840P7D0"/>
<evidence type="ECO:0000256" key="2">
    <source>
        <dbReference type="SAM" id="MobiDB-lite"/>
    </source>
</evidence>
<dbReference type="PANTHER" id="PTHR33744">
    <property type="entry name" value="CARBOHYDRATE DIACID REGULATOR"/>
    <property type="match status" value="1"/>
</dbReference>
<sequence>MITLDRLVNVLGGYGVRLRGRPATRSALLRSVAVADPTDARVAGDVLLAVGAASVTEAVRWAVSARASVVLVRAEPDAEPEPDAEAAAQAEPAADSEPAAAQAAAVTGREAAPGRGSGDGGGSGDGDDGDDHGVAVMLADPEVSWSQLAGVVYGLVLEGRETESGRGPTDLFSLADNLADVVGGAVTIEDRHSRVLAYSRSQQAGDPARLETILVRRVPDRLREVFQEQGVFARLAATDEPVFVGPDHRHGLTGRMAVAVRAGRELLGSVWVTCDSPLTGARRDALADGARTVALHLLRSRASADLERQVESDLVIRLLEGAADAATVVSRLGLAPQPMRVIAVRAHTHEERNAALLLAFEWATTGFGWSRPGRSTLLGDTLYTILPGEQTAPARQWVAGLRAALPPHVRIAAGIGAAARPEELPAGRQEAEECLALHEAGAPDAEPPAYDESWDDILLQRLRAAARAGRTPARGPVGALRRHDALHGTRFVATLRAWLEAQGDLAAAAERLGVHPNTVRNRLRKMSGITPLDLDDARKRLALIIGLAATGDE</sequence>
<name>A0A840P7D0_9ACTN</name>
<dbReference type="Pfam" id="PF17853">
    <property type="entry name" value="GGDEF_2"/>
    <property type="match status" value="1"/>
</dbReference>
<keyword evidence="6" id="KW-1185">Reference proteome</keyword>
<organism evidence="5 6">
    <name type="scientific">Thermocatellispora tengchongensis</name>
    <dbReference type="NCBI Taxonomy" id="1073253"/>
    <lineage>
        <taxon>Bacteria</taxon>
        <taxon>Bacillati</taxon>
        <taxon>Actinomycetota</taxon>
        <taxon>Actinomycetes</taxon>
        <taxon>Streptosporangiales</taxon>
        <taxon>Streptosporangiaceae</taxon>
        <taxon>Thermocatellispora</taxon>
    </lineage>
</organism>
<dbReference type="Pfam" id="PF13556">
    <property type="entry name" value="HTH_30"/>
    <property type="match status" value="1"/>
</dbReference>